<evidence type="ECO:0000313" key="2">
    <source>
        <dbReference type="EMBL" id="ACM23893.1"/>
    </source>
</evidence>
<keyword evidence="1" id="KW-0812">Transmembrane</keyword>
<dbReference type="InterPro" id="IPR024529">
    <property type="entry name" value="ECF_trnsprt_substrate-spec"/>
</dbReference>
<dbReference type="RefSeq" id="WP_015920131.1">
    <property type="nucleotide sequence ID" value="NC_011978.1"/>
</dbReference>
<dbReference type="KEGG" id="tna:CTN_1717"/>
<evidence type="ECO:0000313" key="3">
    <source>
        <dbReference type="Proteomes" id="UP000000445"/>
    </source>
</evidence>
<feature type="transmembrane region" description="Helical" evidence="1">
    <location>
        <begin position="71"/>
        <end position="89"/>
    </location>
</feature>
<dbReference type="AlphaFoldDB" id="B9KAB0"/>
<dbReference type="Pfam" id="PF12822">
    <property type="entry name" value="ECF_trnsprt"/>
    <property type="match status" value="1"/>
</dbReference>
<keyword evidence="1" id="KW-1133">Transmembrane helix</keyword>
<evidence type="ECO:0000256" key="1">
    <source>
        <dbReference type="SAM" id="Phobius"/>
    </source>
</evidence>
<dbReference type="Proteomes" id="UP000000445">
    <property type="component" value="Chromosome"/>
</dbReference>
<keyword evidence="3" id="KW-1185">Reference proteome</keyword>
<gene>
    <name evidence="2" type="ordered locus">CTN_1717</name>
</gene>
<dbReference type="STRING" id="309803.CTN_1717"/>
<sequence>MKKLTYTAMWLAVGVALAYLLHLVNLGRMFLPLHLVAMLAGAVSGAFVGGIVGGLLPVLSFLTMGMPPFPMFLFMIPEVFVYGFILGVMEKKNISSDSPLRFFLADWFTRYLITL</sequence>
<dbReference type="EMBL" id="CP000916">
    <property type="protein sequence ID" value="ACM23893.1"/>
    <property type="molecule type" value="Genomic_DNA"/>
</dbReference>
<accession>B9KAB0</accession>
<organism evidence="2 3">
    <name type="scientific">Thermotoga neapolitana (strain ATCC 49049 / DSM 4359 / NBRC 107923 / NS-E)</name>
    <dbReference type="NCBI Taxonomy" id="309803"/>
    <lineage>
        <taxon>Bacteria</taxon>
        <taxon>Thermotogati</taxon>
        <taxon>Thermotogota</taxon>
        <taxon>Thermotogae</taxon>
        <taxon>Thermotogales</taxon>
        <taxon>Thermotogaceae</taxon>
        <taxon>Thermotoga</taxon>
    </lineage>
</organism>
<dbReference type="Gene3D" id="1.10.1760.20">
    <property type="match status" value="1"/>
</dbReference>
<feature type="transmembrane region" description="Helical" evidence="1">
    <location>
        <begin position="36"/>
        <end position="59"/>
    </location>
</feature>
<proteinExistence type="predicted"/>
<keyword evidence="1" id="KW-0472">Membrane</keyword>
<dbReference type="eggNOG" id="ENOG502ZW3A">
    <property type="taxonomic scope" value="Bacteria"/>
</dbReference>
<reference evidence="2 3" key="1">
    <citation type="journal article" date="2009" name="Biosci. Biotechnol. Biochem.">
        <title>WeGAS: a web-based microbial genome annotation system.</title>
        <authorList>
            <person name="Lee D."/>
            <person name="Seo H."/>
            <person name="Park C."/>
            <person name="Park K."/>
        </authorList>
    </citation>
    <scope>NUCLEOTIDE SEQUENCE [LARGE SCALE GENOMIC DNA]</scope>
    <source>
        <strain evidence="3">ATCC 49049 / DSM 4359 / NBRC 107923 / NS-E</strain>
    </source>
</reference>
<dbReference type="HOGENOM" id="CLU_2107845_0_0_0"/>
<feature type="transmembrane region" description="Helical" evidence="1">
    <location>
        <begin position="6"/>
        <end position="24"/>
    </location>
</feature>
<name>B9KAB0_THENN</name>
<evidence type="ECO:0008006" key="4">
    <source>
        <dbReference type="Google" id="ProtNLM"/>
    </source>
</evidence>
<dbReference type="GO" id="GO:0022857">
    <property type="term" value="F:transmembrane transporter activity"/>
    <property type="evidence" value="ECO:0007669"/>
    <property type="project" value="InterPro"/>
</dbReference>
<protein>
    <recommendedName>
        <fullName evidence="4">Signal transduction histidine kinase, LytS</fullName>
    </recommendedName>
</protein>